<dbReference type="InParanoid" id="A0A671FFX8"/>
<dbReference type="PROSITE" id="PS50806">
    <property type="entry name" value="KRAB_RELATED"/>
    <property type="match status" value="1"/>
</dbReference>
<dbReference type="InterPro" id="IPR036051">
    <property type="entry name" value="KRAB_dom_sf"/>
</dbReference>
<accession>A0A671FFX8</accession>
<dbReference type="Gene3D" id="6.10.140.140">
    <property type="match status" value="1"/>
</dbReference>
<organism evidence="3 4">
    <name type="scientific">Rhinolophus ferrumequinum</name>
    <name type="common">Greater horseshoe bat</name>
    <dbReference type="NCBI Taxonomy" id="59479"/>
    <lineage>
        <taxon>Eukaryota</taxon>
        <taxon>Metazoa</taxon>
        <taxon>Chordata</taxon>
        <taxon>Craniata</taxon>
        <taxon>Vertebrata</taxon>
        <taxon>Euteleostomi</taxon>
        <taxon>Mammalia</taxon>
        <taxon>Eutheria</taxon>
        <taxon>Laurasiatheria</taxon>
        <taxon>Chiroptera</taxon>
        <taxon>Yinpterochiroptera</taxon>
        <taxon>Rhinolophoidea</taxon>
        <taxon>Rhinolophidae</taxon>
        <taxon>Rhinolophinae</taxon>
        <taxon>Rhinolophus</taxon>
    </lineage>
</organism>
<dbReference type="SUPFAM" id="SSF109640">
    <property type="entry name" value="KRAB domain (Kruppel-associated box)"/>
    <property type="match status" value="1"/>
</dbReference>
<reference evidence="3 4" key="1">
    <citation type="journal article" date="2015" name="Annu Rev Anim Biosci">
        <title>The Genome 10K Project: a way forward.</title>
        <authorList>
            <person name="Koepfli K.P."/>
            <person name="Paten B."/>
            <person name="O'Brien S.J."/>
            <person name="Koepfli K.P."/>
            <person name="Paten B."/>
            <person name="Antunes A."/>
            <person name="Belov K."/>
            <person name="Bustamante C."/>
            <person name="Castoe T.A."/>
            <person name="Clawson H."/>
            <person name="Crawford A.J."/>
            <person name="Diekhans M."/>
            <person name="Distel D."/>
            <person name="Durbin R."/>
            <person name="Earl D."/>
            <person name="Fujita M.K."/>
            <person name="Gamble T."/>
            <person name="Georges A."/>
            <person name="Gemmell N."/>
            <person name="Gilbert M.T."/>
            <person name="Graves J.M."/>
            <person name="Green R.E."/>
            <person name="Hickey G."/>
            <person name="Jarvis E.D."/>
            <person name="Johnson W."/>
            <person name="Komissarov A."/>
            <person name="Korf I."/>
            <person name="Kuhn R."/>
            <person name="Larkin D.M."/>
            <person name="Lewin H."/>
            <person name="Lopez J.V."/>
            <person name="Ma J."/>
            <person name="Marques-Bonet T."/>
            <person name="Miller W."/>
            <person name="Murphy R."/>
            <person name="Pevzner P."/>
            <person name="Shapiro B."/>
            <person name="Steiner C."/>
            <person name="Tamazian G."/>
            <person name="Venkatesh B."/>
            <person name="Wang J."/>
            <person name="Wayne R."/>
            <person name="Wiley E."/>
            <person name="Yang H."/>
            <person name="Zhang G."/>
            <person name="Haussler D."/>
            <person name="Ryder O."/>
            <person name="O'Brien S.J."/>
        </authorList>
    </citation>
    <scope>NUCLEOTIDE SEQUENCE</scope>
</reference>
<dbReference type="GO" id="GO:0006355">
    <property type="term" value="P:regulation of DNA-templated transcription"/>
    <property type="evidence" value="ECO:0007669"/>
    <property type="project" value="InterPro"/>
</dbReference>
<evidence type="ECO:0000259" key="2">
    <source>
        <dbReference type="PROSITE" id="PS50806"/>
    </source>
</evidence>
<reference evidence="3" key="5">
    <citation type="submission" date="2025-09" db="UniProtKB">
        <authorList>
            <consortium name="Ensembl"/>
        </authorList>
    </citation>
    <scope>IDENTIFICATION</scope>
</reference>
<keyword evidence="4" id="KW-1185">Reference proteome</keyword>
<dbReference type="InterPro" id="IPR019041">
    <property type="entry name" value="SSXRD_motif"/>
</dbReference>
<sequence length="123" mass="14528">MDRGSSLAKSHREDAQKSQEKYEAFDDISKNFSKKEWAKLGDLQKRTYVYMKRNYDYMTLLGLNTNCPYFMHSPNQSTNALESDSDEDQSPRNQDENPVWAHRLRERKNRVVCEEVSDPKEDD</sequence>
<dbReference type="Ensembl" id="ENSRFET00010026610.1">
    <property type="protein sequence ID" value="ENSRFEP00010024480.1"/>
    <property type="gene ID" value="ENSRFEG00010016277.1"/>
</dbReference>
<feature type="domain" description="KRAB-related" evidence="2">
    <location>
        <begin position="20"/>
        <end position="83"/>
    </location>
</feature>
<dbReference type="PANTHER" id="PTHR14112">
    <property type="entry name" value="SYNOVIAL SARCOMA, X MEMBER"/>
    <property type="match status" value="1"/>
</dbReference>
<reference evidence="3 4" key="2">
    <citation type="journal article" date="2018" name="Annu Rev Anim Biosci">
        <title>Bat Biology, Genomes, and the Bat1K Project: To Generate Chromosome-Level Genomes for All Living Bat Species.</title>
        <authorList>
            <person name="Teeling E.C."/>
            <person name="Vernes S.C."/>
            <person name="Davalos L.M."/>
            <person name="Ray D.A."/>
            <person name="Gilbert M.T.P."/>
            <person name="Myers E."/>
        </authorList>
    </citation>
    <scope>NUCLEOTIDE SEQUENCE</scope>
</reference>
<dbReference type="PANTHER" id="PTHR14112:SF1">
    <property type="entry name" value="KRAB-RELATED DOMAIN-CONTAINING PROTEIN"/>
    <property type="match status" value="1"/>
</dbReference>
<reference evidence="3" key="4">
    <citation type="submission" date="2025-08" db="UniProtKB">
        <authorList>
            <consortium name="Ensembl"/>
        </authorList>
    </citation>
    <scope>IDENTIFICATION</scope>
</reference>
<name>A0A671FFX8_RHIFE</name>
<feature type="compositionally biased region" description="Polar residues" evidence="1">
    <location>
        <begin position="71"/>
        <end position="82"/>
    </location>
</feature>
<dbReference type="GO" id="GO:0005634">
    <property type="term" value="C:nucleus"/>
    <property type="evidence" value="ECO:0007669"/>
    <property type="project" value="InterPro"/>
</dbReference>
<dbReference type="GeneTree" id="ENSGT00390000012484"/>
<feature type="region of interest" description="Disordered" evidence="1">
    <location>
        <begin position="1"/>
        <end position="23"/>
    </location>
</feature>
<dbReference type="Pfam" id="PF09514">
    <property type="entry name" value="SSXRD"/>
    <property type="match status" value="1"/>
</dbReference>
<dbReference type="OMA" id="PFMCSEP"/>
<dbReference type="InterPro" id="IPR003655">
    <property type="entry name" value="aKRAB"/>
</dbReference>
<feature type="region of interest" description="Disordered" evidence="1">
    <location>
        <begin position="71"/>
        <end position="103"/>
    </location>
</feature>
<protein>
    <recommendedName>
        <fullName evidence="2">KRAB-related domain-containing protein</fullName>
    </recommendedName>
</protein>
<evidence type="ECO:0000313" key="3">
    <source>
        <dbReference type="Ensembl" id="ENSRFEP00010024480.1"/>
    </source>
</evidence>
<dbReference type="Proteomes" id="UP000472240">
    <property type="component" value="Chromosome 13"/>
</dbReference>
<dbReference type="AlphaFoldDB" id="A0A671FFX8"/>
<reference evidence="4" key="3">
    <citation type="submission" date="2018-12" db="EMBL/GenBank/DDBJ databases">
        <title>G10K-VGP greater horseshoe bat female genome, primary haplotype.</title>
        <authorList>
            <person name="Teeling E."/>
            <person name="Myers G."/>
            <person name="Vernes S."/>
            <person name="Pippel M."/>
            <person name="Winkler S."/>
            <person name="Fedrigo O."/>
            <person name="Rhie A."/>
            <person name="Koren S."/>
            <person name="Phillippy A."/>
            <person name="Lewin H."/>
            <person name="Damas J."/>
            <person name="Howe K."/>
            <person name="Mountcastle J."/>
            <person name="Jarvis E.D."/>
        </authorList>
    </citation>
    <scope>NUCLEOTIDE SEQUENCE [LARGE SCALE GENOMIC DNA]</scope>
</reference>
<proteinExistence type="predicted"/>
<evidence type="ECO:0000313" key="4">
    <source>
        <dbReference type="Proteomes" id="UP000472240"/>
    </source>
</evidence>
<evidence type="ECO:0000256" key="1">
    <source>
        <dbReference type="SAM" id="MobiDB-lite"/>
    </source>
</evidence>
<feature type="compositionally biased region" description="Basic and acidic residues" evidence="1">
    <location>
        <begin position="10"/>
        <end position="23"/>
    </location>
</feature>